<evidence type="ECO:0000256" key="2">
    <source>
        <dbReference type="SAM" id="MobiDB-lite"/>
    </source>
</evidence>
<reference evidence="3 4" key="1">
    <citation type="submission" date="2024-01" db="EMBL/GenBank/DDBJ databases">
        <title>Unpublished Manusciprt.</title>
        <authorList>
            <person name="Duman M."/>
            <person name="Valdes E.G."/>
            <person name="Ajmi N."/>
            <person name="Altun S."/>
            <person name="Saticioglu I.B."/>
        </authorList>
    </citation>
    <scope>NUCLEOTIDE SEQUENCE [LARGE SCALE GENOMIC DNA]</scope>
    <source>
        <strain evidence="3 4">120P</strain>
    </source>
</reference>
<sequence length="313" mass="34515">MNLQELLDRPIAFQRAFVSLGVGITGALMLSQAIYWSNRTDNAEGWFYKTMEEWEAETGMTRSEQESARKKLIKVGALQEMKKGVPCRLFYRVNIAAIHANLSADFPQSSLQDSRKQGRKKSASKAAEIPQAITETTAEITPETTADTLQGGPAAPSQPAAKVLALVPVGGEEPRCEIPADMPGPKDQTCKTFKVWANYAMAYRKRYSTWPVWNAKVGGQLGQLVDRLGADVAHHVAAHYLKTSDAAVLRKCHSLNELLVNAESYHTQWVTGQRINGATARQMERTEANLSAAEQAAQLVLAKRQAGERNEYL</sequence>
<feature type="compositionally biased region" description="Low complexity" evidence="2">
    <location>
        <begin position="126"/>
        <end position="157"/>
    </location>
</feature>
<evidence type="ECO:0000256" key="1">
    <source>
        <dbReference type="SAM" id="Coils"/>
    </source>
</evidence>
<organism evidence="3 4">
    <name type="scientific">Pseudomonas auratipiscis</name>
    <dbReference type="NCBI Taxonomy" id="3115853"/>
    <lineage>
        <taxon>Bacteria</taxon>
        <taxon>Pseudomonadati</taxon>
        <taxon>Pseudomonadota</taxon>
        <taxon>Gammaproteobacteria</taxon>
        <taxon>Pseudomonadales</taxon>
        <taxon>Pseudomonadaceae</taxon>
        <taxon>Pseudomonas</taxon>
    </lineage>
</organism>
<dbReference type="Proteomes" id="UP001307839">
    <property type="component" value="Unassembled WGS sequence"/>
</dbReference>
<gene>
    <name evidence="3" type="ORF">V0R53_21970</name>
</gene>
<comment type="caution">
    <text evidence="3">The sequence shown here is derived from an EMBL/GenBank/DDBJ whole genome shotgun (WGS) entry which is preliminary data.</text>
</comment>
<protein>
    <recommendedName>
        <fullName evidence="5">Phage replication protein</fullName>
    </recommendedName>
</protein>
<name>A0AB35WY48_9PSED</name>
<accession>A0AB35WY48</accession>
<feature type="region of interest" description="Disordered" evidence="2">
    <location>
        <begin position="108"/>
        <end position="157"/>
    </location>
</feature>
<dbReference type="AlphaFoldDB" id="A0AB35WY48"/>
<evidence type="ECO:0008006" key="5">
    <source>
        <dbReference type="Google" id="ProtNLM"/>
    </source>
</evidence>
<evidence type="ECO:0000313" key="3">
    <source>
        <dbReference type="EMBL" id="MEE1869056.1"/>
    </source>
</evidence>
<proteinExistence type="predicted"/>
<feature type="coiled-coil region" evidence="1">
    <location>
        <begin position="276"/>
        <end position="303"/>
    </location>
</feature>
<keyword evidence="4" id="KW-1185">Reference proteome</keyword>
<dbReference type="EMBL" id="JAZDQP010000017">
    <property type="protein sequence ID" value="MEE1869056.1"/>
    <property type="molecule type" value="Genomic_DNA"/>
</dbReference>
<evidence type="ECO:0000313" key="4">
    <source>
        <dbReference type="Proteomes" id="UP001307839"/>
    </source>
</evidence>
<dbReference type="RefSeq" id="WP_330080553.1">
    <property type="nucleotide sequence ID" value="NZ_JAZDCU010000015.1"/>
</dbReference>
<keyword evidence="1" id="KW-0175">Coiled coil</keyword>